<accession>A0AA38MAR4</accession>
<dbReference type="Proteomes" id="UP001168821">
    <property type="component" value="Unassembled WGS sequence"/>
</dbReference>
<reference evidence="1" key="1">
    <citation type="journal article" date="2023" name="G3 (Bethesda)">
        <title>Whole genome assemblies of Zophobas morio and Tenebrio molitor.</title>
        <authorList>
            <person name="Kaur S."/>
            <person name="Stinson S.A."/>
            <person name="diCenzo G.C."/>
        </authorList>
    </citation>
    <scope>NUCLEOTIDE SEQUENCE</scope>
    <source>
        <strain evidence="1">QUZm001</strain>
    </source>
</reference>
<gene>
    <name evidence="1" type="ORF">Zmor_021756</name>
</gene>
<evidence type="ECO:0000313" key="2">
    <source>
        <dbReference type="Proteomes" id="UP001168821"/>
    </source>
</evidence>
<evidence type="ECO:0000313" key="1">
    <source>
        <dbReference type="EMBL" id="KAJ3650045.1"/>
    </source>
</evidence>
<dbReference type="AlphaFoldDB" id="A0AA38MAR4"/>
<sequence>MNGLGLRTKKVIDKNSAKQRQGRVMYKLLALNGRELVYDEFFQIRVCRYGNALWCARTFTSVVQHLQDHGTFNLKLTIVAVIGQKEYCNLKNKFWNATKKSATSALADLQLKLEFHSLLFIVH</sequence>
<dbReference type="EMBL" id="JALNTZ010000006">
    <property type="protein sequence ID" value="KAJ3650045.1"/>
    <property type="molecule type" value="Genomic_DNA"/>
</dbReference>
<protein>
    <submittedName>
        <fullName evidence="1">Uncharacterized protein</fullName>
    </submittedName>
</protein>
<proteinExistence type="predicted"/>
<organism evidence="1 2">
    <name type="scientific">Zophobas morio</name>
    <dbReference type="NCBI Taxonomy" id="2755281"/>
    <lineage>
        <taxon>Eukaryota</taxon>
        <taxon>Metazoa</taxon>
        <taxon>Ecdysozoa</taxon>
        <taxon>Arthropoda</taxon>
        <taxon>Hexapoda</taxon>
        <taxon>Insecta</taxon>
        <taxon>Pterygota</taxon>
        <taxon>Neoptera</taxon>
        <taxon>Endopterygota</taxon>
        <taxon>Coleoptera</taxon>
        <taxon>Polyphaga</taxon>
        <taxon>Cucujiformia</taxon>
        <taxon>Tenebrionidae</taxon>
        <taxon>Zophobas</taxon>
    </lineage>
</organism>
<name>A0AA38MAR4_9CUCU</name>
<keyword evidence="2" id="KW-1185">Reference proteome</keyword>
<comment type="caution">
    <text evidence="1">The sequence shown here is derived from an EMBL/GenBank/DDBJ whole genome shotgun (WGS) entry which is preliminary data.</text>
</comment>